<gene>
    <name evidence="6" type="ORF">DFJ67_1412</name>
</gene>
<sequence length="218" mass="23976">MVHVADTELGLAARVRALTRADHEAAETTSFVTDLMAGRLDVAAYAGLASQHYFIYEALERGGDALRTDPVAGDFVAFGLERLPSIAADLEHLVGPSWRAEITPLPATRDYLARLAAATDPPSFVAHHYTRYLGDLSGGQLVRKALQREYDLGADGTRFYEFPGVAVGAVKRRYRELLDAAPWSATEQDRFIDEVRQAFALNRRVFEALATRRPAEAA</sequence>
<dbReference type="OrthoDB" id="5493802at2"/>
<dbReference type="GO" id="GO:0006788">
    <property type="term" value="P:heme oxidation"/>
    <property type="evidence" value="ECO:0007669"/>
    <property type="project" value="InterPro"/>
</dbReference>
<dbReference type="PRINTS" id="PR00088">
    <property type="entry name" value="HAEMOXYGNASE"/>
</dbReference>
<dbReference type="GO" id="GO:0020037">
    <property type="term" value="F:heme binding"/>
    <property type="evidence" value="ECO:0007669"/>
    <property type="project" value="TreeGrafter"/>
</dbReference>
<dbReference type="InterPro" id="IPR016084">
    <property type="entry name" value="Haem_Oase-like_multi-hlx"/>
</dbReference>
<feature type="binding site" evidence="4">
    <location>
        <position position="129"/>
    </location>
    <ligand>
        <name>heme b</name>
        <dbReference type="ChEBI" id="CHEBI:60344"/>
    </ligand>
</feature>
<name>A0A3D9ZG22_9ACTN</name>
<dbReference type="InterPro" id="IPR002051">
    <property type="entry name" value="Haem_Oase"/>
</dbReference>
<dbReference type="PANTHER" id="PTHR10720">
    <property type="entry name" value="HEME OXYGENASE"/>
    <property type="match status" value="1"/>
</dbReference>
<feature type="binding site" evidence="4">
    <location>
        <position position="175"/>
    </location>
    <ligand>
        <name>heme b</name>
        <dbReference type="ChEBI" id="CHEBI:60344"/>
    </ligand>
</feature>
<dbReference type="EMBL" id="QUMQ01000001">
    <property type="protein sequence ID" value="REF95454.1"/>
    <property type="molecule type" value="Genomic_DNA"/>
</dbReference>
<feature type="binding site" description="axial binding residue" evidence="5">
    <location>
        <position position="23"/>
    </location>
    <ligand>
        <name>heme b</name>
        <dbReference type="ChEBI" id="CHEBI:60344"/>
    </ligand>
    <ligandPart>
        <name>Fe</name>
        <dbReference type="ChEBI" id="CHEBI:18248"/>
    </ligandPart>
</feature>
<dbReference type="PIRSF" id="PIRSF000343">
    <property type="entry name" value="Haem_Oase"/>
    <property type="match status" value="1"/>
</dbReference>
<keyword evidence="2 5" id="KW-0479">Metal-binding</keyword>
<dbReference type="InterPro" id="IPR016053">
    <property type="entry name" value="Haem_Oase-like"/>
</dbReference>
<evidence type="ECO:0000313" key="6">
    <source>
        <dbReference type="EMBL" id="REF95454.1"/>
    </source>
</evidence>
<keyword evidence="1 4" id="KW-0349">Heme</keyword>
<dbReference type="SUPFAM" id="SSF48613">
    <property type="entry name" value="Heme oxygenase-like"/>
    <property type="match status" value="1"/>
</dbReference>
<dbReference type="AlphaFoldDB" id="A0A3D9ZG22"/>
<keyword evidence="7" id="KW-1185">Reference proteome</keyword>
<dbReference type="CDD" id="cd19165">
    <property type="entry name" value="HemeO"/>
    <property type="match status" value="1"/>
</dbReference>
<reference evidence="6 7" key="1">
    <citation type="submission" date="2018-08" db="EMBL/GenBank/DDBJ databases">
        <title>Sequencing the genomes of 1000 actinobacteria strains.</title>
        <authorList>
            <person name="Klenk H.-P."/>
        </authorList>
    </citation>
    <scope>NUCLEOTIDE SEQUENCE [LARGE SCALE GENOMIC DNA]</scope>
    <source>
        <strain evidence="6 7">DSM 44099</strain>
    </source>
</reference>
<dbReference type="GO" id="GO:0006979">
    <property type="term" value="P:response to oxidative stress"/>
    <property type="evidence" value="ECO:0007669"/>
    <property type="project" value="TreeGrafter"/>
</dbReference>
<keyword evidence="3 5" id="KW-0408">Iron</keyword>
<accession>A0A3D9ZG22</accession>
<dbReference type="GO" id="GO:0004392">
    <property type="term" value="F:heme oxygenase (decyclizing) activity"/>
    <property type="evidence" value="ECO:0007669"/>
    <property type="project" value="InterPro"/>
</dbReference>
<evidence type="ECO:0000256" key="2">
    <source>
        <dbReference type="ARBA" id="ARBA00022723"/>
    </source>
</evidence>
<feature type="binding site" evidence="4">
    <location>
        <position position="16"/>
    </location>
    <ligand>
        <name>heme b</name>
        <dbReference type="ChEBI" id="CHEBI:60344"/>
    </ligand>
</feature>
<protein>
    <submittedName>
        <fullName evidence="6">Heme oxygenase</fullName>
    </submittedName>
</protein>
<dbReference type="RefSeq" id="WP_116067131.1">
    <property type="nucleotide sequence ID" value="NZ_BONB01000006.1"/>
</dbReference>
<dbReference type="Proteomes" id="UP000256913">
    <property type="component" value="Unassembled WGS sequence"/>
</dbReference>
<evidence type="ECO:0000256" key="4">
    <source>
        <dbReference type="PIRSR" id="PIRSR000343-1"/>
    </source>
</evidence>
<evidence type="ECO:0000256" key="3">
    <source>
        <dbReference type="ARBA" id="ARBA00023004"/>
    </source>
</evidence>
<dbReference type="GO" id="GO:0046872">
    <property type="term" value="F:metal ion binding"/>
    <property type="evidence" value="ECO:0007669"/>
    <property type="project" value="UniProtKB-KW"/>
</dbReference>
<dbReference type="GO" id="GO:0042167">
    <property type="term" value="P:heme catabolic process"/>
    <property type="evidence" value="ECO:0007669"/>
    <property type="project" value="TreeGrafter"/>
</dbReference>
<evidence type="ECO:0000256" key="5">
    <source>
        <dbReference type="PIRSR" id="PIRSR000343-2"/>
    </source>
</evidence>
<organism evidence="6 7">
    <name type="scientific">Asanoa ferruginea</name>
    <dbReference type="NCBI Taxonomy" id="53367"/>
    <lineage>
        <taxon>Bacteria</taxon>
        <taxon>Bacillati</taxon>
        <taxon>Actinomycetota</taxon>
        <taxon>Actinomycetes</taxon>
        <taxon>Micromonosporales</taxon>
        <taxon>Micromonosporaceae</taxon>
        <taxon>Asanoa</taxon>
    </lineage>
</organism>
<evidence type="ECO:0000313" key="7">
    <source>
        <dbReference type="Proteomes" id="UP000256913"/>
    </source>
</evidence>
<dbReference type="PANTHER" id="PTHR10720:SF0">
    <property type="entry name" value="HEME OXYGENASE"/>
    <property type="match status" value="1"/>
</dbReference>
<proteinExistence type="predicted"/>
<dbReference type="Gene3D" id="1.20.910.10">
    <property type="entry name" value="Heme oxygenase-like"/>
    <property type="match status" value="1"/>
</dbReference>
<dbReference type="Pfam" id="PF01126">
    <property type="entry name" value="Heme_oxygenase"/>
    <property type="match status" value="1"/>
</dbReference>
<comment type="caution">
    <text evidence="6">The sequence shown here is derived from an EMBL/GenBank/DDBJ whole genome shotgun (WGS) entry which is preliminary data.</text>
</comment>
<evidence type="ECO:0000256" key="1">
    <source>
        <dbReference type="ARBA" id="ARBA00022617"/>
    </source>
</evidence>